<evidence type="ECO:0000313" key="4">
    <source>
        <dbReference type="EMBL" id="TDD66579.1"/>
    </source>
</evidence>
<feature type="transmembrane region" description="Helical" evidence="2">
    <location>
        <begin position="52"/>
        <end position="71"/>
    </location>
</feature>
<dbReference type="Pfam" id="PF01841">
    <property type="entry name" value="Transglut_core"/>
    <property type="match status" value="1"/>
</dbReference>
<feature type="region of interest" description="Disordered" evidence="1">
    <location>
        <begin position="728"/>
        <end position="750"/>
    </location>
</feature>
<keyword evidence="2" id="KW-0472">Membrane</keyword>
<protein>
    <submittedName>
        <fullName evidence="4">DUF4129 domain-containing protein</fullName>
    </submittedName>
</protein>
<dbReference type="OrthoDB" id="9804023at2"/>
<feature type="transmembrane region" description="Helical" evidence="2">
    <location>
        <begin position="598"/>
        <end position="619"/>
    </location>
</feature>
<feature type="compositionally biased region" description="Pro residues" evidence="1">
    <location>
        <begin position="553"/>
        <end position="565"/>
    </location>
</feature>
<keyword evidence="2" id="KW-1133">Transmembrane helix</keyword>
<dbReference type="PANTHER" id="PTHR42736:SF1">
    <property type="entry name" value="PROTEIN-GLUTAMINE GAMMA-GLUTAMYLTRANSFERASE"/>
    <property type="match status" value="1"/>
</dbReference>
<evidence type="ECO:0000256" key="2">
    <source>
        <dbReference type="SAM" id="Phobius"/>
    </source>
</evidence>
<feature type="region of interest" description="Disordered" evidence="1">
    <location>
        <begin position="544"/>
        <end position="594"/>
    </location>
</feature>
<accession>A0A4R5A717</accession>
<dbReference type="Proteomes" id="UP000294513">
    <property type="component" value="Unassembled WGS sequence"/>
</dbReference>
<gene>
    <name evidence="4" type="ORF">E1298_40230</name>
</gene>
<dbReference type="InterPro" id="IPR002931">
    <property type="entry name" value="Transglutaminase-like"/>
</dbReference>
<dbReference type="InterPro" id="IPR038765">
    <property type="entry name" value="Papain-like_cys_pep_sf"/>
</dbReference>
<dbReference type="SMART" id="SM00460">
    <property type="entry name" value="TGc"/>
    <property type="match status" value="1"/>
</dbReference>
<evidence type="ECO:0000313" key="5">
    <source>
        <dbReference type="Proteomes" id="UP000294513"/>
    </source>
</evidence>
<feature type="transmembrane region" description="Helical" evidence="2">
    <location>
        <begin position="176"/>
        <end position="195"/>
    </location>
</feature>
<name>A0A4R5A717_9ACTN</name>
<feature type="region of interest" description="Disordered" evidence="1">
    <location>
        <begin position="322"/>
        <end position="348"/>
    </location>
</feature>
<dbReference type="InterPro" id="IPR025403">
    <property type="entry name" value="TgpA-like_C"/>
</dbReference>
<dbReference type="AlphaFoldDB" id="A0A4R5A717"/>
<dbReference type="Pfam" id="PF13559">
    <property type="entry name" value="DUF4129"/>
    <property type="match status" value="1"/>
</dbReference>
<evidence type="ECO:0000256" key="1">
    <source>
        <dbReference type="SAM" id="MobiDB-lite"/>
    </source>
</evidence>
<keyword evidence="5" id="KW-1185">Reference proteome</keyword>
<dbReference type="InterPro" id="IPR052901">
    <property type="entry name" value="Bact_TGase-like"/>
</dbReference>
<evidence type="ECO:0000259" key="3">
    <source>
        <dbReference type="SMART" id="SM00460"/>
    </source>
</evidence>
<feature type="transmembrane region" description="Helical" evidence="2">
    <location>
        <begin position="83"/>
        <end position="105"/>
    </location>
</feature>
<dbReference type="EMBL" id="SMKU01000381">
    <property type="protein sequence ID" value="TDD66579.1"/>
    <property type="molecule type" value="Genomic_DNA"/>
</dbReference>
<reference evidence="4 5" key="1">
    <citation type="submission" date="2019-03" db="EMBL/GenBank/DDBJ databases">
        <title>Draft genome sequences of novel Actinobacteria.</title>
        <authorList>
            <person name="Sahin N."/>
            <person name="Ay H."/>
            <person name="Saygin H."/>
        </authorList>
    </citation>
    <scope>NUCLEOTIDE SEQUENCE [LARGE SCALE GENOMIC DNA]</scope>
    <source>
        <strain evidence="4 5">H3C3</strain>
    </source>
</reference>
<proteinExistence type="predicted"/>
<feature type="domain" description="Transglutaminase-like" evidence="3">
    <location>
        <begin position="474"/>
        <end position="543"/>
    </location>
</feature>
<dbReference type="PANTHER" id="PTHR42736">
    <property type="entry name" value="PROTEIN-GLUTAMINE GAMMA-GLUTAMYLTRANSFERASE"/>
    <property type="match status" value="1"/>
</dbReference>
<dbReference type="Gene3D" id="3.10.620.30">
    <property type="match status" value="1"/>
</dbReference>
<feature type="transmembrane region" description="Helical" evidence="2">
    <location>
        <begin position="18"/>
        <end position="40"/>
    </location>
</feature>
<organism evidence="4 5">
    <name type="scientific">Actinomadura rubrisoli</name>
    <dbReference type="NCBI Taxonomy" id="2530368"/>
    <lineage>
        <taxon>Bacteria</taxon>
        <taxon>Bacillati</taxon>
        <taxon>Actinomycetota</taxon>
        <taxon>Actinomycetes</taxon>
        <taxon>Streptosporangiales</taxon>
        <taxon>Thermomonosporaceae</taxon>
        <taxon>Actinomadura</taxon>
    </lineage>
</organism>
<feature type="transmembrane region" description="Helical" evidence="2">
    <location>
        <begin position="220"/>
        <end position="240"/>
    </location>
</feature>
<dbReference type="SUPFAM" id="SSF54001">
    <property type="entry name" value="Cysteine proteinases"/>
    <property type="match status" value="1"/>
</dbReference>
<comment type="caution">
    <text evidence="4">The sequence shown here is derived from an EMBL/GenBank/DDBJ whole genome shotgun (WGS) entry which is preliminary data.</text>
</comment>
<dbReference type="RefSeq" id="WP_131902640.1">
    <property type="nucleotide sequence ID" value="NZ_SMKU01000381.1"/>
</dbReference>
<keyword evidence="2" id="KW-0812">Transmembrane</keyword>
<sequence>MSVPEGRGEHSMSVPGRLVLRACLGAGLALLSALSFAPAFGLGASDVLADAAYLPHMAAVTGLAALVCTLLHVGTGLAPVTRVLASLLALLAYVTLAIAPGTALIAGPRRLLTSALPVEPSGPELGAVALLAGLAALAAVEPALRGRAPVLQPLGPLAVTAMGCAASAAAGAPAAWLAPALAGGVAALLVVARYAPPPGDAPGGGTAPESGRVAERARRLLAVLVGGAVLAGVAAASWGGGAVVARAGRETPADARTLVEQPVRPREAVSPLVMYPALRNGTLDLSLVVRSATPPGLMRYVSLDRFDGEHWSSAARYRRAGRVLPPDPDGPPRTVSRDERVQVNDPGPLGWLVSSGRPTEVSEAGLGIDEATGDVVFPAGRPVPGEYRVRSAVPVNDPQELEQDVRLQHAAVPPLPADLTALARHVIGGEYGIPAMRRLQEYFAPPRGATDQGFRVDKNPKAPGGHGLYQIKETLKLRQGTPEQYASAFAVLARAEGYVTRVVVGFQPREMQPGVYVVKGKDVRVWAEVLFETAGWVPFDPTPRLSADSSSAAPPPAAATPSPEPKPTKSKDAAARPAPAPGGRTGTGTDKDDAWPPMLLAAAALAGLGGLYLAGVPGLKAWRRTRRRAGGSPRRRTLAAWHEVVDRLVESGLPVAAADTTGEVLTSANDRFGAEVGRRVGRLAALHGEAVFAPEPPAGATAEEAWHEADMARYAIRAALPRTRRWRAGLSPHPLRPARRARPGEFTPDG</sequence>